<feature type="domain" description="Zn(2)-C6 fungal-type" evidence="5">
    <location>
        <begin position="16"/>
        <end position="46"/>
    </location>
</feature>
<evidence type="ECO:0000256" key="3">
    <source>
        <dbReference type="ARBA" id="ARBA00023242"/>
    </source>
</evidence>
<dbReference type="GeneID" id="54561022"/>
<dbReference type="SUPFAM" id="SSF57701">
    <property type="entry name" value="Zn2/Cys6 DNA-binding domain"/>
    <property type="match status" value="1"/>
</dbReference>
<evidence type="ECO:0000313" key="6">
    <source>
        <dbReference type="EMBL" id="KAF2164227.1"/>
    </source>
</evidence>
<dbReference type="GO" id="GO:0005634">
    <property type="term" value="C:nucleus"/>
    <property type="evidence" value="ECO:0007669"/>
    <property type="project" value="UniProtKB-SubCell"/>
</dbReference>
<dbReference type="GO" id="GO:0006351">
    <property type="term" value="P:DNA-templated transcription"/>
    <property type="evidence" value="ECO:0007669"/>
    <property type="project" value="InterPro"/>
</dbReference>
<dbReference type="Pfam" id="PF00172">
    <property type="entry name" value="Zn_clus"/>
    <property type="match status" value="1"/>
</dbReference>
<keyword evidence="3" id="KW-0539">Nucleus</keyword>
<dbReference type="InterPro" id="IPR001138">
    <property type="entry name" value="Zn2Cys6_DnaBD"/>
</dbReference>
<proteinExistence type="predicted"/>
<evidence type="ECO:0000256" key="4">
    <source>
        <dbReference type="SAM" id="MobiDB-lite"/>
    </source>
</evidence>
<keyword evidence="7" id="KW-1185">Reference proteome</keyword>
<dbReference type="SMART" id="SM00906">
    <property type="entry name" value="Fungal_trans"/>
    <property type="match status" value="1"/>
</dbReference>
<dbReference type="InterPro" id="IPR036864">
    <property type="entry name" value="Zn2-C6_fun-type_DNA-bd_sf"/>
</dbReference>
<comment type="subcellular location">
    <subcellularLocation>
        <location evidence="1">Nucleus</location>
    </subcellularLocation>
</comment>
<protein>
    <recommendedName>
        <fullName evidence="5">Zn(2)-C6 fungal-type domain-containing protein</fullName>
    </recommendedName>
</protein>
<gene>
    <name evidence="6" type="ORF">M409DRAFT_25569</name>
</gene>
<accession>A0A6A6CAK9</accession>
<dbReference type="SMART" id="SM00066">
    <property type="entry name" value="GAL4"/>
    <property type="match status" value="1"/>
</dbReference>
<dbReference type="CDD" id="cd00067">
    <property type="entry name" value="GAL4"/>
    <property type="match status" value="1"/>
</dbReference>
<reference evidence="6" key="1">
    <citation type="journal article" date="2020" name="Stud. Mycol.">
        <title>101 Dothideomycetes genomes: a test case for predicting lifestyles and emergence of pathogens.</title>
        <authorList>
            <person name="Haridas S."/>
            <person name="Albert R."/>
            <person name="Binder M."/>
            <person name="Bloem J."/>
            <person name="Labutti K."/>
            <person name="Salamov A."/>
            <person name="Andreopoulos B."/>
            <person name="Baker S."/>
            <person name="Barry K."/>
            <person name="Bills G."/>
            <person name="Bluhm B."/>
            <person name="Cannon C."/>
            <person name="Castanera R."/>
            <person name="Culley D."/>
            <person name="Daum C."/>
            <person name="Ezra D."/>
            <person name="Gonzalez J."/>
            <person name="Henrissat B."/>
            <person name="Kuo A."/>
            <person name="Liang C."/>
            <person name="Lipzen A."/>
            <person name="Lutzoni F."/>
            <person name="Magnuson J."/>
            <person name="Mondo S."/>
            <person name="Nolan M."/>
            <person name="Ohm R."/>
            <person name="Pangilinan J."/>
            <person name="Park H.-J."/>
            <person name="Ramirez L."/>
            <person name="Alfaro M."/>
            <person name="Sun H."/>
            <person name="Tritt A."/>
            <person name="Yoshinaga Y."/>
            <person name="Zwiers L.-H."/>
            <person name="Turgeon B."/>
            <person name="Goodwin S."/>
            <person name="Spatafora J."/>
            <person name="Crous P."/>
            <person name="Grigoriev I."/>
        </authorList>
    </citation>
    <scope>NUCLEOTIDE SEQUENCE</scope>
    <source>
        <strain evidence="6">ATCC 36951</strain>
    </source>
</reference>
<dbReference type="GO" id="GO:0000981">
    <property type="term" value="F:DNA-binding transcription factor activity, RNA polymerase II-specific"/>
    <property type="evidence" value="ECO:0007669"/>
    <property type="project" value="InterPro"/>
</dbReference>
<dbReference type="PROSITE" id="PS50048">
    <property type="entry name" value="ZN2_CY6_FUNGAL_2"/>
    <property type="match status" value="1"/>
</dbReference>
<dbReference type="AlphaFoldDB" id="A0A6A6CAK9"/>
<dbReference type="OrthoDB" id="5296287at2759"/>
<dbReference type="PANTHER" id="PTHR31001">
    <property type="entry name" value="UNCHARACTERIZED TRANSCRIPTIONAL REGULATORY PROTEIN"/>
    <property type="match status" value="1"/>
</dbReference>
<dbReference type="EMBL" id="ML993605">
    <property type="protein sequence ID" value="KAF2164227.1"/>
    <property type="molecule type" value="Genomic_DNA"/>
</dbReference>
<dbReference type="RefSeq" id="XP_033665116.1">
    <property type="nucleotide sequence ID" value="XM_033807750.1"/>
</dbReference>
<dbReference type="GO" id="GO:0008270">
    <property type="term" value="F:zinc ion binding"/>
    <property type="evidence" value="ECO:0007669"/>
    <property type="project" value="InterPro"/>
</dbReference>
<evidence type="ECO:0000259" key="5">
    <source>
        <dbReference type="PROSITE" id="PS50048"/>
    </source>
</evidence>
<dbReference type="CDD" id="cd12148">
    <property type="entry name" value="fungal_TF_MHR"/>
    <property type="match status" value="1"/>
</dbReference>
<dbReference type="InterPro" id="IPR007219">
    <property type="entry name" value="XnlR_reg_dom"/>
</dbReference>
<sequence>MDPPRRPKQRNKPTLNCLACVERKSRCDRGRPACFTCVKRQVECQYTPVANFLAASQAPMPRPRKERRPPATPPSTVTPSGCPQDALTVEGLASEIVLASASALPETGDEGVQFGQVTAHTGSDERDDLLATDMYIFRLLDLLFPDQTLHWKIAARFSTYLGQAFPIHFNYWTDAGGLVEVIAALPAKDEADILLERFFQAIHPLYPIVPRESFMADYDRFWLLLDEEKHASNAAHVALQFAIFAVAAQDMHTQATQSTRADFSEFYLSCCHQGLCLSSYLNHHSVATVQTMVLICHFLIATDRISDAWTISGITQRLAYHLKLNCHPNRIGLASNYSEAQLRCRLWQATMMQDTQLSLWLGLPATTMYYDVEPDHFCSTSLSSIEDEGADLSDPTLLTDNAYIRTMWRYSSFVQTNVCVLRSRKQPLPNGTEQTITSFRDLYHHFDPPFNSLSPSRFENQPPRLLYQHVAVSSSYFSALMLLQMEQATDTFEDQCSAAQSAHEGMSAFFALARLSPNQVERWGEVHNRTFTMAVIIGTLLATKRSHPSGDINDPRLTLAKSDFERYVRLLERAQGTAGFRKVQQERLANLKELRAAF</sequence>
<name>A0A6A6CAK9_ZASCE</name>
<dbReference type="PANTHER" id="PTHR31001:SF81">
    <property type="entry name" value="ZN(II)2CYS6 TRANSCRIPTION FACTOR"/>
    <property type="match status" value="1"/>
</dbReference>
<evidence type="ECO:0000256" key="1">
    <source>
        <dbReference type="ARBA" id="ARBA00004123"/>
    </source>
</evidence>
<evidence type="ECO:0000313" key="7">
    <source>
        <dbReference type="Proteomes" id="UP000799537"/>
    </source>
</evidence>
<dbReference type="Proteomes" id="UP000799537">
    <property type="component" value="Unassembled WGS sequence"/>
</dbReference>
<organism evidence="6 7">
    <name type="scientific">Zasmidium cellare ATCC 36951</name>
    <dbReference type="NCBI Taxonomy" id="1080233"/>
    <lineage>
        <taxon>Eukaryota</taxon>
        <taxon>Fungi</taxon>
        <taxon>Dikarya</taxon>
        <taxon>Ascomycota</taxon>
        <taxon>Pezizomycotina</taxon>
        <taxon>Dothideomycetes</taxon>
        <taxon>Dothideomycetidae</taxon>
        <taxon>Mycosphaerellales</taxon>
        <taxon>Mycosphaerellaceae</taxon>
        <taxon>Zasmidium</taxon>
    </lineage>
</organism>
<keyword evidence="2" id="KW-0479">Metal-binding</keyword>
<dbReference type="Pfam" id="PF04082">
    <property type="entry name" value="Fungal_trans"/>
    <property type="match status" value="1"/>
</dbReference>
<feature type="region of interest" description="Disordered" evidence="4">
    <location>
        <begin position="55"/>
        <end position="82"/>
    </location>
</feature>
<evidence type="ECO:0000256" key="2">
    <source>
        <dbReference type="ARBA" id="ARBA00022723"/>
    </source>
</evidence>
<dbReference type="Gene3D" id="4.10.240.10">
    <property type="entry name" value="Zn(2)-C6 fungal-type DNA-binding domain"/>
    <property type="match status" value="1"/>
</dbReference>
<dbReference type="GO" id="GO:0003677">
    <property type="term" value="F:DNA binding"/>
    <property type="evidence" value="ECO:0007669"/>
    <property type="project" value="InterPro"/>
</dbReference>
<dbReference type="InterPro" id="IPR050613">
    <property type="entry name" value="Sec_Metabolite_Reg"/>
</dbReference>